<reference evidence="1" key="1">
    <citation type="submission" date="2021-10" db="EMBL/GenBank/DDBJ databases">
        <title>Collection of gut derived symbiotic bacterial strains cultured from healthy donors.</title>
        <authorList>
            <person name="Lin H."/>
            <person name="Littmann E."/>
            <person name="Kohout C."/>
            <person name="Pamer E.G."/>
        </authorList>
    </citation>
    <scope>NUCLEOTIDE SEQUENCE</scope>
    <source>
        <strain evidence="1">DFI.1.167</strain>
    </source>
</reference>
<name>A0AAW4V050_PHOVU</name>
<gene>
    <name evidence="1" type="ORF">LI282_10145</name>
</gene>
<proteinExistence type="predicted"/>
<accession>A0AAW4V050</accession>
<organism evidence="1 2">
    <name type="scientific">Phocaeicola vulgatus</name>
    <name type="common">Bacteroides vulgatus</name>
    <dbReference type="NCBI Taxonomy" id="821"/>
    <lineage>
        <taxon>Bacteria</taxon>
        <taxon>Pseudomonadati</taxon>
        <taxon>Bacteroidota</taxon>
        <taxon>Bacteroidia</taxon>
        <taxon>Bacteroidales</taxon>
        <taxon>Bacteroidaceae</taxon>
        <taxon>Phocaeicola</taxon>
    </lineage>
</organism>
<comment type="caution">
    <text evidence="1">The sequence shown here is derived from an EMBL/GenBank/DDBJ whole genome shotgun (WGS) entry which is preliminary data.</text>
</comment>
<sequence>MHPSHVCGIGQSARLLHPARYCLQSYKQIGQSEILQPFHPVWLHLQQVVHRGEFWEFFGKYEKEKKLTSSGSSDGGCNSSVTISTQKEEIYESKDFASL</sequence>
<dbReference type="Proteomes" id="UP001199363">
    <property type="component" value="Unassembled WGS sequence"/>
</dbReference>
<dbReference type="EMBL" id="JAJCQG010000028">
    <property type="protein sequence ID" value="MCB7281393.1"/>
    <property type="molecule type" value="Genomic_DNA"/>
</dbReference>
<evidence type="ECO:0000313" key="2">
    <source>
        <dbReference type="Proteomes" id="UP001199363"/>
    </source>
</evidence>
<dbReference type="AlphaFoldDB" id="A0AAW4V050"/>
<evidence type="ECO:0000313" key="1">
    <source>
        <dbReference type="EMBL" id="MCB7281393.1"/>
    </source>
</evidence>
<protein>
    <submittedName>
        <fullName evidence="1">Uncharacterized protein</fullName>
    </submittedName>
</protein>